<reference evidence="2" key="1">
    <citation type="submission" date="2023-04" db="EMBL/GenBank/DDBJ databases">
        <title>Sphingomonas sp. MAHUQ-71 isolated from rice field.</title>
        <authorList>
            <person name="Huq M.A."/>
        </authorList>
    </citation>
    <scope>NUCLEOTIDE SEQUENCE</scope>
    <source>
        <strain evidence="2">MAHUQ-71</strain>
    </source>
</reference>
<dbReference type="EMBL" id="JARYGZ010000001">
    <property type="protein sequence ID" value="MDH7638962.1"/>
    <property type="molecule type" value="Genomic_DNA"/>
</dbReference>
<dbReference type="Proteomes" id="UP001160625">
    <property type="component" value="Unassembled WGS sequence"/>
</dbReference>
<evidence type="ECO:0000313" key="2">
    <source>
        <dbReference type="EMBL" id="MDH7638962.1"/>
    </source>
</evidence>
<comment type="caution">
    <text evidence="2">The sequence shown here is derived from an EMBL/GenBank/DDBJ whole genome shotgun (WGS) entry which is preliminary data.</text>
</comment>
<keyword evidence="3" id="KW-1185">Reference proteome</keyword>
<feature type="region of interest" description="Disordered" evidence="1">
    <location>
        <begin position="34"/>
        <end position="78"/>
    </location>
</feature>
<name>A0ABT6N149_9SPHN</name>
<accession>A0ABT6N149</accession>
<gene>
    <name evidence="2" type="ORF">QGN17_09490</name>
</gene>
<dbReference type="RefSeq" id="WP_281044234.1">
    <property type="nucleotide sequence ID" value="NZ_JARYGZ010000001.1"/>
</dbReference>
<evidence type="ECO:0000313" key="3">
    <source>
        <dbReference type="Proteomes" id="UP001160625"/>
    </source>
</evidence>
<protein>
    <submittedName>
        <fullName evidence="2">Uncharacterized protein</fullName>
    </submittedName>
</protein>
<proteinExistence type="predicted"/>
<sequence length="896" mass="93032">MTDAQTQIYTVDLGNGHVADIEGPPGATPEQLQAALGQQMPDPNAERGKYGSGGFEDPGVPADNGGDQGNATGYIDPQTGRLTVNIYGDQKRESGALGSAARGAIDGATLGFGDEIHGAASGVGSLLSGGDFSSAYNDTVASDGEQARADQAQHPYARIAGELAGGLVIPGVGEGVGLTRGLSAVASDAYRAARLEGFAADEARVIAQRTIARRVAAEGAAYGGAYGAGSADGGPGERLTGALEGAAAGGIGGAALGGAGALLADRSYAARQAARALPLSEEQKLYRAAQAEGIDLLPADYGSDRLRRMTAGTVQTPYGANTIGRAADQTVSQFQDRVGQLAGDAVSPDAGGAILRQGRPSDAGESIANAVGDSLGSSTDITGAGQLLQRGVSRFMDDTADRTSQLYDRIPIEPDQPATLTNTRKVLSDLTQAWQSNPDLGAMFRNSRFGRYLDALTPKEVVQDGPVLPGAGKSQPITTMEGGQLSWNDLKEFRTQIGDALASPQLAPKIAPRQLRALYGALSEDMRATAKDVSPQAYKAWTRANDFADGRMKRINDTLSLLVGDRKDKTPNEAFSTVQRLLQNNGSGDFANLGRVLRSLPADDAATVRATLVNQTAGGKTFDPEAFSKAWGGLSDRAKSYLLPGAGQRDLMDQAASRAAAVSRDPFAGKSNEQVFSAFANMARDNGNIARFRQMFGGLSPEEQSTVRATMIDRLGRAVDSRQNAEGDAFSIGTFLTNWNKHLSDDAKATLFGHGELRGNLDNLARIADQVKQREAFGGFSNTGAINAANLTNGGLASAALAALSGHPLVAAGLVTPAISQKVSAEVLTSPRLTRWLVAASRKPNGNAALAHIQRLGAIARAEPAIANDVLGIQQRLLSAIQPTRAAASDDKGGKR</sequence>
<evidence type="ECO:0000256" key="1">
    <source>
        <dbReference type="SAM" id="MobiDB-lite"/>
    </source>
</evidence>
<organism evidence="2 3">
    <name type="scientific">Sphingomonas oryzagri</name>
    <dbReference type="NCBI Taxonomy" id="3042314"/>
    <lineage>
        <taxon>Bacteria</taxon>
        <taxon>Pseudomonadati</taxon>
        <taxon>Pseudomonadota</taxon>
        <taxon>Alphaproteobacteria</taxon>
        <taxon>Sphingomonadales</taxon>
        <taxon>Sphingomonadaceae</taxon>
        <taxon>Sphingomonas</taxon>
    </lineage>
</organism>